<feature type="transmembrane region" description="Helical" evidence="1">
    <location>
        <begin position="224"/>
        <end position="252"/>
    </location>
</feature>
<dbReference type="RefSeq" id="WP_127612673.1">
    <property type="nucleotide sequence ID" value="NZ_RXOL01000003.1"/>
</dbReference>
<proteinExistence type="predicted"/>
<keyword evidence="1" id="KW-1133">Transmembrane helix</keyword>
<dbReference type="OrthoDB" id="9809543at2"/>
<feature type="transmembrane region" description="Helical" evidence="1">
    <location>
        <begin position="44"/>
        <end position="64"/>
    </location>
</feature>
<accession>A0A437GXN0</accession>
<feature type="transmembrane region" description="Helical" evidence="1">
    <location>
        <begin position="70"/>
        <end position="92"/>
    </location>
</feature>
<dbReference type="Pfam" id="PF09955">
    <property type="entry name" value="DUF2189"/>
    <property type="match status" value="1"/>
</dbReference>
<name>A0A437GXN0_9SPHN</name>
<evidence type="ECO:0000256" key="1">
    <source>
        <dbReference type="SAM" id="Phobius"/>
    </source>
</evidence>
<organism evidence="2 3">
    <name type="scientific">Croceicoccus ponticola</name>
    <dbReference type="NCBI Taxonomy" id="2217664"/>
    <lineage>
        <taxon>Bacteria</taxon>
        <taxon>Pseudomonadati</taxon>
        <taxon>Pseudomonadota</taxon>
        <taxon>Alphaproteobacteria</taxon>
        <taxon>Sphingomonadales</taxon>
        <taxon>Erythrobacteraceae</taxon>
        <taxon>Croceicoccus</taxon>
    </lineage>
</organism>
<dbReference type="InterPro" id="IPR018692">
    <property type="entry name" value="DUF2189"/>
</dbReference>
<keyword evidence="3" id="KW-1185">Reference proteome</keyword>
<comment type="caution">
    <text evidence="2">The sequence shown here is derived from an EMBL/GenBank/DDBJ whole genome shotgun (WGS) entry which is preliminary data.</text>
</comment>
<dbReference type="Proteomes" id="UP000283003">
    <property type="component" value="Unassembled WGS sequence"/>
</dbReference>
<evidence type="ECO:0000313" key="3">
    <source>
        <dbReference type="Proteomes" id="UP000283003"/>
    </source>
</evidence>
<keyword evidence="1" id="KW-0472">Membrane</keyword>
<evidence type="ECO:0000313" key="2">
    <source>
        <dbReference type="EMBL" id="RVQ67163.1"/>
    </source>
</evidence>
<gene>
    <name evidence="2" type="ORF">EKN06_09655</name>
</gene>
<keyword evidence="1" id="KW-0812">Transmembrane</keyword>
<feature type="transmembrane region" description="Helical" evidence="1">
    <location>
        <begin position="170"/>
        <end position="193"/>
    </location>
</feature>
<reference evidence="2 3" key="1">
    <citation type="submission" date="2018-12" db="EMBL/GenBank/DDBJ databases">
        <title>Croceicoccus ponticola sp. nov., a lipolytic bacterium isolated from seawater.</title>
        <authorList>
            <person name="Yoon J.-H."/>
        </authorList>
    </citation>
    <scope>NUCLEOTIDE SEQUENCE [LARGE SCALE GENOMIC DNA]</scope>
    <source>
        <strain evidence="2 3">GM-16</strain>
    </source>
</reference>
<sequence length="266" mass="28875">MAVVHTNERRVQAHDYPVRAIYLHDLRIALGQGWQDFLAKRGDLIFLGLAYPVVVVLAAALVMNASILPLVFPLVAGSVIFGPVIASGYYELARRRELGQDSRWRHFFDVLRGPVAIPLAGLTGMTVLVFALWVVAAWFIYGPTVGALVPEGFASAQQFLRTVFATPQGWTMIVVGNVVGLAFAILALAISMVSFPMVVDKRVEPAVAVRTSIRVVRKNPVTSAIWGLIIVALSLVGAAFALVGLAVVFPVLGYATWHLYTRAVVR</sequence>
<feature type="transmembrane region" description="Helical" evidence="1">
    <location>
        <begin position="113"/>
        <end position="141"/>
    </location>
</feature>
<protein>
    <submittedName>
        <fullName evidence="2">DUF2189 domain-containing protein</fullName>
    </submittedName>
</protein>
<dbReference type="AlphaFoldDB" id="A0A437GXN0"/>
<dbReference type="EMBL" id="RXOL01000003">
    <property type="protein sequence ID" value="RVQ67163.1"/>
    <property type="molecule type" value="Genomic_DNA"/>
</dbReference>